<evidence type="ECO:0000259" key="10">
    <source>
        <dbReference type="PROSITE" id="PS51371"/>
    </source>
</evidence>
<feature type="transmembrane region" description="Helical" evidence="9">
    <location>
        <begin position="12"/>
        <end position="31"/>
    </location>
</feature>
<keyword evidence="2" id="KW-1003">Cell membrane</keyword>
<comment type="subcellular location">
    <subcellularLocation>
        <location evidence="1">Cell membrane</location>
        <topology evidence="1">Multi-pass membrane protein</topology>
    </subcellularLocation>
</comment>
<evidence type="ECO:0000256" key="6">
    <source>
        <dbReference type="ARBA" id="ARBA00023136"/>
    </source>
</evidence>
<feature type="domain" description="CNNM transmembrane" evidence="11">
    <location>
        <begin position="1"/>
        <end position="202"/>
    </location>
</feature>
<keyword evidence="14" id="KW-1185">Reference proteome</keyword>
<dbReference type="Pfam" id="PF01595">
    <property type="entry name" value="CNNM"/>
    <property type="match status" value="1"/>
</dbReference>
<dbReference type="PROSITE" id="PS51846">
    <property type="entry name" value="CNNM"/>
    <property type="match status" value="1"/>
</dbReference>
<dbReference type="GO" id="GO:0005886">
    <property type="term" value="C:plasma membrane"/>
    <property type="evidence" value="ECO:0007669"/>
    <property type="project" value="UniProtKB-SubCell"/>
</dbReference>
<dbReference type="InterPro" id="IPR000644">
    <property type="entry name" value="CBS_dom"/>
</dbReference>
<dbReference type="InterPro" id="IPR002550">
    <property type="entry name" value="CNNM"/>
</dbReference>
<dbReference type="OrthoDB" id="110231at2"/>
<keyword evidence="6 8" id="KW-0472">Membrane</keyword>
<name>A0A099DAE4_9ACTN</name>
<dbReference type="HOGENOM" id="CLU_015237_4_0_11"/>
<evidence type="ECO:0000313" key="13">
    <source>
        <dbReference type="EMBL" id="KGI83014.1"/>
    </source>
</evidence>
<dbReference type="Proteomes" id="UP000029737">
    <property type="component" value="Unassembled WGS sequence"/>
</dbReference>
<dbReference type="KEGG" id="aey:CDG81_00245"/>
<evidence type="ECO:0000256" key="9">
    <source>
        <dbReference type="SAM" id="Phobius"/>
    </source>
</evidence>
<evidence type="ECO:0000256" key="7">
    <source>
        <dbReference type="PROSITE-ProRule" id="PRU00703"/>
    </source>
</evidence>
<evidence type="ECO:0000259" key="11">
    <source>
        <dbReference type="PROSITE" id="PS51846"/>
    </source>
</evidence>
<feature type="transmembrane region" description="Helical" evidence="9">
    <location>
        <begin position="52"/>
        <end position="77"/>
    </location>
</feature>
<dbReference type="EMBL" id="JPMV01000005">
    <property type="protein sequence ID" value="KGI83014.1"/>
    <property type="molecule type" value="Genomic_DNA"/>
</dbReference>
<dbReference type="Pfam" id="PF00571">
    <property type="entry name" value="CBS"/>
    <property type="match status" value="1"/>
</dbReference>
<dbReference type="PROSITE" id="PS51371">
    <property type="entry name" value="CBS"/>
    <property type="match status" value="1"/>
</dbReference>
<organism evidence="12 15">
    <name type="scientific">Actinopolyspora erythraea</name>
    <dbReference type="NCBI Taxonomy" id="414996"/>
    <lineage>
        <taxon>Bacteria</taxon>
        <taxon>Bacillati</taxon>
        <taxon>Actinomycetota</taxon>
        <taxon>Actinomycetes</taxon>
        <taxon>Actinopolysporales</taxon>
        <taxon>Actinopolysporaceae</taxon>
        <taxon>Actinopolyspora</taxon>
    </lineage>
</organism>
<dbReference type="RefSeq" id="WP_043569566.1">
    <property type="nucleotide sequence ID" value="NZ_CP022752.1"/>
</dbReference>
<evidence type="ECO:0000256" key="3">
    <source>
        <dbReference type="ARBA" id="ARBA00022692"/>
    </source>
</evidence>
<sequence length="340" mass="36177">MHGPWTATLTTIAIIAASALFVSIEFATIAARRTRLEERATTSRAARAAVRNASEVSVLLAGCQLGITACTLALGAITEPAVEHALEPLFTALGLPHWLGGTVAFALALLGVTFLHLVVGEMAPKSWAIAHPERSAVLLAFPMRGFMWLFRPVLTLLNNSANKLVEAFGVKPVDEVAIEQNPDELRQLVRHSAESGDLDAWSSDQLAGALELTRLRVGELTGEEPIVSVPRTATVADVRAASRRSGHLRILVGDPGSPQGLVHVRDTLTADAGQPVAALVRECPELDPGTSVLDALSRMRRTSTQLALVRGSGRTIGVVTISDMLESLFPPREESTTGET</sequence>
<dbReference type="EMBL" id="CP022752">
    <property type="protein sequence ID" value="ASU77020.1"/>
    <property type="molecule type" value="Genomic_DNA"/>
</dbReference>
<evidence type="ECO:0000313" key="12">
    <source>
        <dbReference type="EMBL" id="ASU77020.1"/>
    </source>
</evidence>
<dbReference type="PANTHER" id="PTHR43099">
    <property type="entry name" value="UPF0053 PROTEIN YRKA"/>
    <property type="match status" value="1"/>
</dbReference>
<evidence type="ECO:0000256" key="4">
    <source>
        <dbReference type="ARBA" id="ARBA00022737"/>
    </source>
</evidence>
<dbReference type="Proteomes" id="UP000215043">
    <property type="component" value="Chromosome"/>
</dbReference>
<dbReference type="eggNOG" id="COG1253">
    <property type="taxonomic scope" value="Bacteria"/>
</dbReference>
<dbReference type="Gene3D" id="3.10.580.10">
    <property type="entry name" value="CBS-domain"/>
    <property type="match status" value="1"/>
</dbReference>
<accession>A0A099DAE4</accession>
<keyword evidence="7" id="KW-0129">CBS domain</keyword>
<reference evidence="12 15" key="2">
    <citation type="submission" date="2017-08" db="EMBL/GenBank/DDBJ databases">
        <title>The complete genome sequence of moderately halophilic actinomycete Actinopolyspora erythraea YIM 90600, the producer of novel erythromycin, novel actinopolysporins A-C and tubercidin.</title>
        <authorList>
            <person name="Yin M."/>
            <person name="Tang S."/>
        </authorList>
    </citation>
    <scope>NUCLEOTIDE SEQUENCE [LARGE SCALE GENOMIC DNA]</scope>
    <source>
        <strain evidence="12 15">YIM 90600</strain>
    </source>
</reference>
<dbReference type="InterPro" id="IPR046342">
    <property type="entry name" value="CBS_dom_sf"/>
</dbReference>
<evidence type="ECO:0000256" key="2">
    <source>
        <dbReference type="ARBA" id="ARBA00022475"/>
    </source>
</evidence>
<keyword evidence="3 8" id="KW-0812">Transmembrane</keyword>
<protein>
    <submittedName>
        <fullName evidence="12">HlyC/CorC family transporter</fullName>
    </submittedName>
    <submittedName>
        <fullName evidence="13">Membrane protein</fullName>
    </submittedName>
</protein>
<dbReference type="AlphaFoldDB" id="A0A099DAE4"/>
<feature type="domain" description="CBS" evidence="10">
    <location>
        <begin position="279"/>
        <end position="334"/>
    </location>
</feature>
<dbReference type="SUPFAM" id="SSF54631">
    <property type="entry name" value="CBS-domain pair"/>
    <property type="match status" value="1"/>
</dbReference>
<reference evidence="13 14" key="1">
    <citation type="journal article" date="2014" name="PLoS ONE">
        <title>Identification and Characterization of a New Erythromycin Biosynthetic Gene Cluster in Actinopolyspora erythraea YIM90600, a Novel Erythronolide-Producing Halophilic Actinomycete Isolated from Salt Field.</title>
        <authorList>
            <person name="Chen D."/>
            <person name="Feng J."/>
            <person name="Huang L."/>
            <person name="Zhang Q."/>
            <person name="Wu J."/>
            <person name="Zhu X."/>
            <person name="Duan Y."/>
            <person name="Xu Z."/>
        </authorList>
    </citation>
    <scope>NUCLEOTIDE SEQUENCE [LARGE SCALE GENOMIC DNA]</scope>
    <source>
        <strain evidence="13 14">YIM90600</strain>
    </source>
</reference>
<evidence type="ECO:0000256" key="1">
    <source>
        <dbReference type="ARBA" id="ARBA00004651"/>
    </source>
</evidence>
<keyword evidence="5 8" id="KW-1133">Transmembrane helix</keyword>
<dbReference type="InterPro" id="IPR051676">
    <property type="entry name" value="UPF0053_domain"/>
</dbReference>
<proteinExistence type="predicted"/>
<evidence type="ECO:0000313" key="14">
    <source>
        <dbReference type="Proteomes" id="UP000029737"/>
    </source>
</evidence>
<gene>
    <name evidence="12" type="ORF">CDG81_00245</name>
    <name evidence="13" type="ORF">IL38_01415</name>
</gene>
<dbReference type="CDD" id="cd04590">
    <property type="entry name" value="CBS_pair_CorC_HlyC_assoc"/>
    <property type="match status" value="1"/>
</dbReference>
<keyword evidence="4" id="KW-0677">Repeat</keyword>
<feature type="transmembrane region" description="Helical" evidence="9">
    <location>
        <begin position="97"/>
        <end position="119"/>
    </location>
</feature>
<evidence type="ECO:0000256" key="5">
    <source>
        <dbReference type="ARBA" id="ARBA00022989"/>
    </source>
</evidence>
<dbReference type="InterPro" id="IPR044751">
    <property type="entry name" value="Ion_transp-like_CBS"/>
</dbReference>
<dbReference type="PANTHER" id="PTHR43099:SF5">
    <property type="entry name" value="HLYC_CORC FAMILY TRANSPORTER"/>
    <property type="match status" value="1"/>
</dbReference>
<evidence type="ECO:0000256" key="8">
    <source>
        <dbReference type="PROSITE-ProRule" id="PRU01193"/>
    </source>
</evidence>
<evidence type="ECO:0000313" key="15">
    <source>
        <dbReference type="Proteomes" id="UP000215043"/>
    </source>
</evidence>